<protein>
    <submittedName>
        <fullName evidence="2">Gamma-glutamylcyclotransferase</fullName>
    </submittedName>
</protein>
<reference evidence="2" key="2">
    <citation type="submission" date="2021-04" db="EMBL/GenBank/DDBJ databases">
        <authorList>
            <person name="Gilroy R."/>
        </authorList>
    </citation>
    <scope>NUCLEOTIDE SEQUENCE</scope>
    <source>
        <strain evidence="2">ChiHjej10B9-4811</strain>
    </source>
</reference>
<evidence type="ECO:0000313" key="2">
    <source>
        <dbReference type="EMBL" id="HJD51644.1"/>
    </source>
</evidence>
<proteinExistence type="predicted"/>
<accession>A0A9D2UG02</accession>
<dbReference type="CDD" id="cd06661">
    <property type="entry name" value="GGCT_like"/>
    <property type="match status" value="1"/>
</dbReference>
<dbReference type="AlphaFoldDB" id="A0A9D2UG02"/>
<sequence length="151" mass="16153">MTAHHPVFVYGTLRPGMSNNHWFRGADSNHTGASISGYELVTNGSYPYLLPASAPAGKGGAGADTPAPLVRGTLVFVDPANWEAVAASLDELEGTDPARPVHDDNLYNRVLAEVVTDAGEPVTAWVYIPPVSKQAQLRERYPLVPGGEWTE</sequence>
<dbReference type="EMBL" id="DWUS01000164">
    <property type="protein sequence ID" value="HJD51644.1"/>
    <property type="molecule type" value="Genomic_DNA"/>
</dbReference>
<evidence type="ECO:0000313" key="3">
    <source>
        <dbReference type="Proteomes" id="UP000823908"/>
    </source>
</evidence>
<dbReference type="Pfam" id="PF06094">
    <property type="entry name" value="GGACT"/>
    <property type="match status" value="1"/>
</dbReference>
<comment type="caution">
    <text evidence="2">The sequence shown here is derived from an EMBL/GenBank/DDBJ whole genome shotgun (WGS) entry which is preliminary data.</text>
</comment>
<dbReference type="InterPro" id="IPR013024">
    <property type="entry name" value="GGCT-like"/>
</dbReference>
<evidence type="ECO:0000259" key="1">
    <source>
        <dbReference type="Pfam" id="PF06094"/>
    </source>
</evidence>
<gene>
    <name evidence="2" type="ORF">H9908_07255</name>
</gene>
<organism evidence="2 3">
    <name type="scientific">Candidatus Rothia avistercoris</name>
    <dbReference type="NCBI Taxonomy" id="2840479"/>
    <lineage>
        <taxon>Bacteria</taxon>
        <taxon>Bacillati</taxon>
        <taxon>Actinomycetota</taxon>
        <taxon>Actinomycetes</taxon>
        <taxon>Micrococcales</taxon>
        <taxon>Micrococcaceae</taxon>
        <taxon>Rothia</taxon>
    </lineage>
</organism>
<dbReference type="InterPro" id="IPR009288">
    <property type="entry name" value="AIG2-like_dom"/>
</dbReference>
<dbReference type="Gene3D" id="3.10.490.10">
    <property type="entry name" value="Gamma-glutamyl cyclotransferase-like"/>
    <property type="match status" value="1"/>
</dbReference>
<feature type="domain" description="Gamma-glutamylcyclotransferase AIG2-like" evidence="1">
    <location>
        <begin position="7"/>
        <end position="150"/>
    </location>
</feature>
<name>A0A9D2UG02_9MICC</name>
<dbReference type="InterPro" id="IPR036568">
    <property type="entry name" value="GGCT-like_sf"/>
</dbReference>
<dbReference type="Proteomes" id="UP000823908">
    <property type="component" value="Unassembled WGS sequence"/>
</dbReference>
<reference evidence="2" key="1">
    <citation type="journal article" date="2021" name="PeerJ">
        <title>Extensive microbial diversity within the chicken gut microbiome revealed by metagenomics and culture.</title>
        <authorList>
            <person name="Gilroy R."/>
            <person name="Ravi A."/>
            <person name="Getino M."/>
            <person name="Pursley I."/>
            <person name="Horton D.L."/>
            <person name="Alikhan N.F."/>
            <person name="Baker D."/>
            <person name="Gharbi K."/>
            <person name="Hall N."/>
            <person name="Watson M."/>
            <person name="Adriaenssens E.M."/>
            <person name="Foster-Nyarko E."/>
            <person name="Jarju S."/>
            <person name="Secka A."/>
            <person name="Antonio M."/>
            <person name="Oren A."/>
            <person name="Chaudhuri R.R."/>
            <person name="La Ragione R."/>
            <person name="Hildebrand F."/>
            <person name="Pallen M.J."/>
        </authorList>
    </citation>
    <scope>NUCLEOTIDE SEQUENCE</scope>
    <source>
        <strain evidence="2">ChiHjej10B9-4811</strain>
    </source>
</reference>
<dbReference type="SUPFAM" id="SSF110857">
    <property type="entry name" value="Gamma-glutamyl cyclotransferase-like"/>
    <property type="match status" value="1"/>
</dbReference>